<dbReference type="RefSeq" id="WP_011646035.1">
    <property type="nucleotide sequence ID" value="NZ_ARYI01000001.1"/>
</dbReference>
<protein>
    <submittedName>
        <fullName evidence="1">Uncharacterized protein</fullName>
    </submittedName>
</protein>
<name>A0A059G008_9PROT</name>
<evidence type="ECO:0000313" key="2">
    <source>
        <dbReference type="Proteomes" id="UP000025061"/>
    </source>
</evidence>
<accession>A0A059G008</accession>
<evidence type="ECO:0000313" key="1">
    <source>
        <dbReference type="EMBL" id="KCZ96056.1"/>
    </source>
</evidence>
<comment type="caution">
    <text evidence="1">The sequence shown here is derived from an EMBL/GenBank/DDBJ whole genome shotgun (WGS) entry which is preliminary data.</text>
</comment>
<gene>
    <name evidence="1" type="ORF">HHI_00215</name>
</gene>
<proteinExistence type="predicted"/>
<dbReference type="Proteomes" id="UP000025061">
    <property type="component" value="Unassembled WGS sequence"/>
</dbReference>
<dbReference type="EMBL" id="ARYI01000001">
    <property type="protein sequence ID" value="KCZ96056.1"/>
    <property type="molecule type" value="Genomic_DNA"/>
</dbReference>
<reference evidence="1 2" key="1">
    <citation type="submission" date="2013-04" db="EMBL/GenBank/DDBJ databases">
        <title>Hyphomonas hirschiana VP5 Genome Sequencing.</title>
        <authorList>
            <person name="Lai Q."/>
            <person name="Shao Z."/>
        </authorList>
    </citation>
    <scope>NUCLEOTIDE SEQUENCE [LARGE SCALE GENOMIC DNA]</scope>
    <source>
        <strain evidence="1 2">VP5</strain>
    </source>
</reference>
<sequence length="257" mass="28356">MPRRKERGPWFWRGAIALMLTSVFGLFAAAAMNQPPATDEETGCRLDRQDPSHTIVLVDQSDPFNATDVAWVRALLEDEARALPKFGRLTLSVPNAASSYDPVTVWTGCSPGSAAAANPIFQNPKMIEQAWQAKFHKPLMAGAETVLIDNVAPNSPLMEAMFTLGDRPDFQGNVPARRLILVSDLMQHSKEFSMYKTGTAWEAFEGSPLMDMRPGLEGVEVVARVVPRQEYALPLGEVKAFWQRWFKGTGAVYGSVT</sequence>
<dbReference type="OrthoDB" id="7551043at2"/>
<organism evidence="1 2">
    <name type="scientific">Hyphomonas hirschiana VP5</name>
    <dbReference type="NCBI Taxonomy" id="1280951"/>
    <lineage>
        <taxon>Bacteria</taxon>
        <taxon>Pseudomonadati</taxon>
        <taxon>Pseudomonadota</taxon>
        <taxon>Alphaproteobacteria</taxon>
        <taxon>Hyphomonadales</taxon>
        <taxon>Hyphomonadaceae</taxon>
        <taxon>Hyphomonas</taxon>
    </lineage>
</organism>
<dbReference type="PATRIC" id="fig|1280951.3.peg.43"/>
<dbReference type="AlphaFoldDB" id="A0A059G008"/>
<keyword evidence="2" id="KW-1185">Reference proteome</keyword>